<comment type="caution">
    <text evidence="3">The sequence shown here is derived from an EMBL/GenBank/DDBJ whole genome shotgun (WGS) entry which is preliminary data.</text>
</comment>
<protein>
    <recommendedName>
        <fullName evidence="2">Zn(2)-C6 fungal-type domain-containing protein</fullName>
    </recommendedName>
</protein>
<evidence type="ECO:0000259" key="2">
    <source>
        <dbReference type="PROSITE" id="PS00463"/>
    </source>
</evidence>
<gene>
    <name evidence="3" type="ORF">EDB81DRAFT_773652</name>
</gene>
<feature type="domain" description="Zn(2)-C6 fungal-type" evidence="2">
    <location>
        <begin position="24"/>
        <end position="54"/>
    </location>
</feature>
<proteinExistence type="predicted"/>
<keyword evidence="1" id="KW-0539">Nucleus</keyword>
<reference evidence="3" key="1">
    <citation type="journal article" date="2021" name="Nat. Commun.">
        <title>Genetic determinants of endophytism in the Arabidopsis root mycobiome.</title>
        <authorList>
            <person name="Mesny F."/>
            <person name="Miyauchi S."/>
            <person name="Thiergart T."/>
            <person name="Pickel B."/>
            <person name="Atanasova L."/>
            <person name="Karlsson M."/>
            <person name="Huettel B."/>
            <person name="Barry K.W."/>
            <person name="Haridas S."/>
            <person name="Chen C."/>
            <person name="Bauer D."/>
            <person name="Andreopoulos W."/>
            <person name="Pangilinan J."/>
            <person name="LaButti K."/>
            <person name="Riley R."/>
            <person name="Lipzen A."/>
            <person name="Clum A."/>
            <person name="Drula E."/>
            <person name="Henrissat B."/>
            <person name="Kohler A."/>
            <person name="Grigoriev I.V."/>
            <person name="Martin F.M."/>
            <person name="Hacquard S."/>
        </authorList>
    </citation>
    <scope>NUCLEOTIDE SEQUENCE</scope>
    <source>
        <strain evidence="3">MPI-CAGE-AT-0147</strain>
    </source>
</reference>
<dbReference type="EMBL" id="JAGMUV010000001">
    <property type="protein sequence ID" value="KAH7176849.1"/>
    <property type="molecule type" value="Genomic_DNA"/>
</dbReference>
<dbReference type="OrthoDB" id="4137815at2759"/>
<name>A0A9P9JP64_9HYPO</name>
<accession>A0A9P9JP64</accession>
<dbReference type="PROSITE" id="PS00463">
    <property type="entry name" value="ZN2_CY6_FUNGAL_1"/>
    <property type="match status" value="1"/>
</dbReference>
<organism evidence="3 4">
    <name type="scientific">Dactylonectria macrodidyma</name>
    <dbReference type="NCBI Taxonomy" id="307937"/>
    <lineage>
        <taxon>Eukaryota</taxon>
        <taxon>Fungi</taxon>
        <taxon>Dikarya</taxon>
        <taxon>Ascomycota</taxon>
        <taxon>Pezizomycotina</taxon>
        <taxon>Sordariomycetes</taxon>
        <taxon>Hypocreomycetidae</taxon>
        <taxon>Hypocreales</taxon>
        <taxon>Nectriaceae</taxon>
        <taxon>Dactylonectria</taxon>
    </lineage>
</organism>
<dbReference type="GO" id="GO:0000981">
    <property type="term" value="F:DNA-binding transcription factor activity, RNA polymerase II-specific"/>
    <property type="evidence" value="ECO:0007669"/>
    <property type="project" value="InterPro"/>
</dbReference>
<keyword evidence="4" id="KW-1185">Reference proteome</keyword>
<dbReference type="AlphaFoldDB" id="A0A9P9JP64"/>
<evidence type="ECO:0000313" key="3">
    <source>
        <dbReference type="EMBL" id="KAH7176849.1"/>
    </source>
</evidence>
<dbReference type="CDD" id="cd00067">
    <property type="entry name" value="GAL4"/>
    <property type="match status" value="1"/>
</dbReference>
<dbReference type="SUPFAM" id="SSF57701">
    <property type="entry name" value="Zn2/Cys6 DNA-binding domain"/>
    <property type="match status" value="1"/>
</dbReference>
<sequence>MHQTAISPPTLTQAQRNPTVARGACEGCHRNKEKCIFDAETQTCSRCLRLAKTCYPRRNKRMGRPPVFGQTSHGSYRVIDVNAQVQACGKEVGGAVYAQVAPYVPSPCTFGLPTSRYGRVSNMLETTEGFLDAHRHFMLGRSFAEDFQAAVRLLFTHSPQILANAYAAALELIPYRKMPIGTVDGLDLTAGVQCLQYLTSISLSPITAEDAASTLMIGQIMLVYDNLIQNKSTHTITRGSLLRVKEWYPALIERPDLDPITLAPVLVDTVECLFRREVPVVRLPVTDRCIVDRMLGVCSSLLPLLYDLCECSWRCKMHIVTPIVFKYGDDPYLEIERRIYGWSPQLPPDFYSKYTPRETAGMLAQASLYRTAALLIIHRLRFPLGMEDDTAFVYAENIFSELRLLATWPPEELGVGLDFPLTVAMMEMPGPGEELFNVFQPMRFRQANGGSVEIMSFIKSITTMRDMGYSGSWFDFVGDGLRGMILP</sequence>
<evidence type="ECO:0000313" key="4">
    <source>
        <dbReference type="Proteomes" id="UP000738349"/>
    </source>
</evidence>
<dbReference type="Proteomes" id="UP000738349">
    <property type="component" value="Unassembled WGS sequence"/>
</dbReference>
<evidence type="ECO:0000256" key="1">
    <source>
        <dbReference type="ARBA" id="ARBA00023242"/>
    </source>
</evidence>
<dbReference type="InterPro" id="IPR001138">
    <property type="entry name" value="Zn2Cys6_DnaBD"/>
</dbReference>
<dbReference type="InterPro" id="IPR036864">
    <property type="entry name" value="Zn2-C6_fun-type_DNA-bd_sf"/>
</dbReference>
<dbReference type="GO" id="GO:0008270">
    <property type="term" value="F:zinc ion binding"/>
    <property type="evidence" value="ECO:0007669"/>
    <property type="project" value="InterPro"/>
</dbReference>